<dbReference type="RefSeq" id="WP_076170670.1">
    <property type="nucleotide sequence ID" value="NZ_MRTP01000003.1"/>
</dbReference>
<evidence type="ECO:0008006" key="3">
    <source>
        <dbReference type="Google" id="ProtNLM"/>
    </source>
</evidence>
<dbReference type="PROSITE" id="PS51257">
    <property type="entry name" value="PROKAR_LIPOPROTEIN"/>
    <property type="match status" value="1"/>
</dbReference>
<dbReference type="SUPFAM" id="SSF53850">
    <property type="entry name" value="Periplasmic binding protein-like II"/>
    <property type="match status" value="1"/>
</dbReference>
<evidence type="ECO:0000313" key="1">
    <source>
        <dbReference type="EMBL" id="OMF54761.1"/>
    </source>
</evidence>
<keyword evidence="2" id="KW-1185">Reference proteome</keyword>
<gene>
    <name evidence="1" type="ORF">BK138_16580</name>
</gene>
<dbReference type="EMBL" id="MRTP01000003">
    <property type="protein sequence ID" value="OMF54761.1"/>
    <property type="molecule type" value="Genomic_DNA"/>
</dbReference>
<accession>A0A1R1ESI7</accession>
<evidence type="ECO:0000313" key="2">
    <source>
        <dbReference type="Proteomes" id="UP000187172"/>
    </source>
</evidence>
<dbReference type="Gene3D" id="3.40.190.10">
    <property type="entry name" value="Periplasmic binding protein-like II"/>
    <property type="match status" value="1"/>
</dbReference>
<reference evidence="1 2" key="1">
    <citation type="submission" date="2016-11" db="EMBL/GenBank/DDBJ databases">
        <title>Paenibacillus species isolates.</title>
        <authorList>
            <person name="Beno S.M."/>
        </authorList>
    </citation>
    <scope>NUCLEOTIDE SEQUENCE [LARGE SCALE GENOMIC DNA]</scope>
    <source>
        <strain evidence="1 2">FSL R5-0378</strain>
    </source>
</reference>
<organism evidence="1 2">
    <name type="scientific">Paenibacillus rhizosphaerae</name>
    <dbReference type="NCBI Taxonomy" id="297318"/>
    <lineage>
        <taxon>Bacteria</taxon>
        <taxon>Bacillati</taxon>
        <taxon>Bacillota</taxon>
        <taxon>Bacilli</taxon>
        <taxon>Bacillales</taxon>
        <taxon>Paenibacillaceae</taxon>
        <taxon>Paenibacillus</taxon>
    </lineage>
</organism>
<comment type="caution">
    <text evidence="1">The sequence shown here is derived from an EMBL/GenBank/DDBJ whole genome shotgun (WGS) entry which is preliminary data.</text>
</comment>
<dbReference type="Proteomes" id="UP000187172">
    <property type="component" value="Unassembled WGS sequence"/>
</dbReference>
<name>A0A1R1ESI7_9BACL</name>
<proteinExistence type="predicted"/>
<protein>
    <recommendedName>
        <fullName evidence="3">ABC transporter substrate-binding protein</fullName>
    </recommendedName>
</protein>
<sequence length="180" mass="20022">MKVYGKLALLVVFAVLLLTGCGKGDKNALSVFMIDNQSDPSQVYEKVQDKLQEVMGPDLKVKVSASPIYNPEKLMVEYAAGGHDIIFLPEDDMKNYAKMGGHTVLDSYFDPKKYPDGVFASNEEKEDGTTDTTEHLYGIPVREMKFFKDQKYVPEKLYATIPISAKSVDNAVKALKALTE</sequence>
<dbReference type="STRING" id="297318.BK138_16580"/>
<dbReference type="AlphaFoldDB" id="A0A1R1ESI7"/>